<dbReference type="PIRSF" id="PIRSF002741">
    <property type="entry name" value="MppA"/>
    <property type="match status" value="1"/>
</dbReference>
<sequence>MPETGAREPSSVPDSDMRSPTRLGFRDWIYMLHIFGRRERAVLLLCLVLALASGSSAAALILFEYTVEAPKAGGTLREGVLHSPKSINPLFISTNDTDRDLVALIYARLFHYDADGNLKPELAEGYEISEDGKSYTVTLRQDAKWHDGTPLTADDVRFTVQTIQDPAFRSSLRANWQGVTIERLGEFRVRFVLKQPYSPFLQNLVLAIVPQHIWGKFTPEEAFLSSFNQKPIGAGPYRFEKLVLGENSEITEYDLVANKDYFGGAPFIRRIEFHVANNEDALVSAYRADEINSIENVSMQNIDELKNLGANIYAVRIPQIFAIFLNETNPILADKSLRQALAMAIPKDELIKKVLGGGAIAIETPIPPGTFGFNSNISPTPYDPERAKQTLEKLGWTDLNQDSLREKKSAKKGGEPTPLKITLATSERKDLVDTLQEIKQYWREIGVDTEINSFPINELNSTIIRPRAYDALLFGEILSRDPDLFAFWHSTQLKDPGLNIALYHSKQVDALLEEARRLTDRNQIRERYESFQKILDTDFPTIFLYSPTYYYASDSGVRGINLKTLVLPSERFFSISDWFIKTTRVFPPRKN</sequence>
<dbReference type="InterPro" id="IPR030678">
    <property type="entry name" value="Peptide/Ni-bd"/>
</dbReference>
<dbReference type="Gene3D" id="3.90.76.10">
    <property type="entry name" value="Dipeptide-binding Protein, Domain 1"/>
    <property type="match status" value="1"/>
</dbReference>
<dbReference type="AlphaFoldDB" id="A0A1G2KS99"/>
<dbReference type="GO" id="GO:1904680">
    <property type="term" value="F:peptide transmembrane transporter activity"/>
    <property type="evidence" value="ECO:0007669"/>
    <property type="project" value="TreeGrafter"/>
</dbReference>
<dbReference type="PANTHER" id="PTHR30290">
    <property type="entry name" value="PERIPLASMIC BINDING COMPONENT OF ABC TRANSPORTER"/>
    <property type="match status" value="1"/>
</dbReference>
<dbReference type="GO" id="GO:0015833">
    <property type="term" value="P:peptide transport"/>
    <property type="evidence" value="ECO:0007669"/>
    <property type="project" value="TreeGrafter"/>
</dbReference>
<evidence type="ECO:0000313" key="3">
    <source>
        <dbReference type="Proteomes" id="UP000178710"/>
    </source>
</evidence>
<dbReference type="SUPFAM" id="SSF53850">
    <property type="entry name" value="Periplasmic binding protein-like II"/>
    <property type="match status" value="1"/>
</dbReference>
<accession>A0A1G2KS99</accession>
<dbReference type="EMBL" id="MHQK01000004">
    <property type="protein sequence ID" value="OHA02317.1"/>
    <property type="molecule type" value="Genomic_DNA"/>
</dbReference>
<gene>
    <name evidence="2" type="ORF">A3C12_02275</name>
</gene>
<reference evidence="2 3" key="1">
    <citation type="journal article" date="2016" name="Nat. Commun.">
        <title>Thousands of microbial genomes shed light on interconnected biogeochemical processes in an aquifer system.</title>
        <authorList>
            <person name="Anantharaman K."/>
            <person name="Brown C.T."/>
            <person name="Hug L.A."/>
            <person name="Sharon I."/>
            <person name="Castelle C.J."/>
            <person name="Probst A.J."/>
            <person name="Thomas B.C."/>
            <person name="Singh A."/>
            <person name="Wilkins M.J."/>
            <person name="Karaoz U."/>
            <person name="Brodie E.L."/>
            <person name="Williams K.H."/>
            <person name="Hubbard S.S."/>
            <person name="Banfield J.F."/>
        </authorList>
    </citation>
    <scope>NUCLEOTIDE SEQUENCE [LARGE SCALE GENOMIC DNA]</scope>
</reference>
<protein>
    <recommendedName>
        <fullName evidence="1">Solute-binding protein family 5 domain-containing protein</fullName>
    </recommendedName>
</protein>
<comment type="caution">
    <text evidence="2">The sequence shown here is derived from an EMBL/GenBank/DDBJ whole genome shotgun (WGS) entry which is preliminary data.</text>
</comment>
<dbReference type="GO" id="GO:0042597">
    <property type="term" value="C:periplasmic space"/>
    <property type="evidence" value="ECO:0007669"/>
    <property type="project" value="UniProtKB-ARBA"/>
</dbReference>
<dbReference type="Gene3D" id="3.40.190.10">
    <property type="entry name" value="Periplasmic binding protein-like II"/>
    <property type="match status" value="1"/>
</dbReference>
<dbReference type="Proteomes" id="UP000178710">
    <property type="component" value="Unassembled WGS sequence"/>
</dbReference>
<evidence type="ECO:0000313" key="2">
    <source>
        <dbReference type="EMBL" id="OHA02317.1"/>
    </source>
</evidence>
<dbReference type="InterPro" id="IPR039424">
    <property type="entry name" value="SBP_5"/>
</dbReference>
<proteinExistence type="predicted"/>
<dbReference type="Gene3D" id="3.10.105.10">
    <property type="entry name" value="Dipeptide-binding Protein, Domain 3"/>
    <property type="match status" value="1"/>
</dbReference>
<dbReference type="Pfam" id="PF00496">
    <property type="entry name" value="SBP_bac_5"/>
    <property type="match status" value="1"/>
</dbReference>
<evidence type="ECO:0000259" key="1">
    <source>
        <dbReference type="Pfam" id="PF00496"/>
    </source>
</evidence>
<name>A0A1G2KS99_9BACT</name>
<dbReference type="GO" id="GO:0043190">
    <property type="term" value="C:ATP-binding cassette (ABC) transporter complex"/>
    <property type="evidence" value="ECO:0007669"/>
    <property type="project" value="InterPro"/>
</dbReference>
<dbReference type="InterPro" id="IPR000914">
    <property type="entry name" value="SBP_5_dom"/>
</dbReference>
<organism evidence="2 3">
    <name type="scientific">Candidatus Sungbacteria bacterium RIFCSPHIGHO2_02_FULL_49_20</name>
    <dbReference type="NCBI Taxonomy" id="1802272"/>
    <lineage>
        <taxon>Bacteria</taxon>
        <taxon>Candidatus Sungiibacteriota</taxon>
    </lineage>
</organism>
<dbReference type="CDD" id="cd08513">
    <property type="entry name" value="PBP2_thermophilic_Hb8_like"/>
    <property type="match status" value="1"/>
</dbReference>
<feature type="domain" description="Solute-binding protein family 5" evidence="1">
    <location>
        <begin position="118"/>
        <end position="479"/>
    </location>
</feature>